<feature type="compositionally biased region" description="Polar residues" evidence="1">
    <location>
        <begin position="99"/>
        <end position="117"/>
    </location>
</feature>
<evidence type="ECO:0000313" key="3">
    <source>
        <dbReference type="Proteomes" id="UP000095149"/>
    </source>
</evidence>
<gene>
    <name evidence="2" type="ORF">I350_03206</name>
</gene>
<comment type="caution">
    <text evidence="2">The sequence shown here is derived from an EMBL/GenBank/DDBJ whole genome shotgun (WGS) entry which is preliminary data.</text>
</comment>
<feature type="region of interest" description="Disordered" evidence="1">
    <location>
        <begin position="1"/>
        <end position="20"/>
    </location>
</feature>
<feature type="region of interest" description="Disordered" evidence="1">
    <location>
        <begin position="47"/>
        <end position="117"/>
    </location>
</feature>
<accession>A0A1E3K8U6</accession>
<reference evidence="2 3" key="1">
    <citation type="submission" date="2016-06" db="EMBL/GenBank/DDBJ databases">
        <title>Evolution of pathogenesis and genome organization in the Tremellales.</title>
        <authorList>
            <person name="Cuomo C."/>
            <person name="Litvintseva A."/>
            <person name="Heitman J."/>
            <person name="Chen Y."/>
            <person name="Sun S."/>
            <person name="Springer D."/>
            <person name="Dromer F."/>
            <person name="Young S."/>
            <person name="Zeng Q."/>
            <person name="Chapman S."/>
            <person name="Gujja S."/>
            <person name="Saif S."/>
            <person name="Birren B."/>
        </authorList>
    </citation>
    <scope>NUCLEOTIDE SEQUENCE [LARGE SCALE GENOMIC DNA]</scope>
    <source>
        <strain evidence="2 3">CBS 6273</strain>
    </source>
</reference>
<sequence>MSFNIGPLGPHPSSRRDSPLIRETHFVEDDRPYYDDDDDDVLAEVESRRDRRTLTQSGARSDAYPIEIRRYSSHQSQNPESGIGSRAPETQRERFKDTALTSYAQNTQLQSRTRLDG</sequence>
<proteinExistence type="predicted"/>
<evidence type="ECO:0000313" key="2">
    <source>
        <dbReference type="EMBL" id="ODO09598.1"/>
    </source>
</evidence>
<name>A0A1E3K8U6_9TREE</name>
<evidence type="ECO:0000256" key="1">
    <source>
        <dbReference type="SAM" id="MobiDB-lite"/>
    </source>
</evidence>
<organism evidence="2 3">
    <name type="scientific">Cryptococcus amylolentus CBS 6273</name>
    <dbReference type="NCBI Taxonomy" id="1296118"/>
    <lineage>
        <taxon>Eukaryota</taxon>
        <taxon>Fungi</taxon>
        <taxon>Dikarya</taxon>
        <taxon>Basidiomycota</taxon>
        <taxon>Agaricomycotina</taxon>
        <taxon>Tremellomycetes</taxon>
        <taxon>Tremellales</taxon>
        <taxon>Cryptococcaceae</taxon>
        <taxon>Cryptococcus</taxon>
    </lineage>
</organism>
<dbReference type="Proteomes" id="UP000095149">
    <property type="component" value="Unassembled WGS sequence"/>
</dbReference>
<dbReference type="AlphaFoldDB" id="A0A1E3K8U6"/>
<protein>
    <submittedName>
        <fullName evidence="2">Uncharacterized protein</fullName>
    </submittedName>
</protein>
<dbReference type="EMBL" id="MEKH01000004">
    <property type="protein sequence ID" value="ODO09598.1"/>
    <property type="molecule type" value="Genomic_DNA"/>
</dbReference>